<evidence type="ECO:0000313" key="3">
    <source>
        <dbReference type="EMBL" id="SEP38159.1"/>
    </source>
</evidence>
<keyword evidence="1" id="KW-0472">Membrane</keyword>
<evidence type="ECO:0000313" key="4">
    <source>
        <dbReference type="Proteomes" id="UP000198582"/>
    </source>
</evidence>
<dbReference type="EMBL" id="FOEF01000007">
    <property type="protein sequence ID" value="SEP38159.1"/>
    <property type="molecule type" value="Genomic_DNA"/>
</dbReference>
<feature type="transmembrane region" description="Helical" evidence="1">
    <location>
        <begin position="204"/>
        <end position="225"/>
    </location>
</feature>
<feature type="transmembrane region" description="Helical" evidence="1">
    <location>
        <begin position="179"/>
        <end position="197"/>
    </location>
</feature>
<dbReference type="STRING" id="394193.SAMN04489732_107123"/>
<gene>
    <name evidence="3" type="ORF">SAMN04489732_107123</name>
</gene>
<feature type="transmembrane region" description="Helical" evidence="1">
    <location>
        <begin position="341"/>
        <end position="362"/>
    </location>
</feature>
<feature type="transmembrane region" description="Helical" evidence="1">
    <location>
        <begin position="98"/>
        <end position="119"/>
    </location>
</feature>
<evidence type="ECO:0000256" key="1">
    <source>
        <dbReference type="SAM" id="Phobius"/>
    </source>
</evidence>
<evidence type="ECO:0000259" key="2">
    <source>
        <dbReference type="Pfam" id="PF07786"/>
    </source>
</evidence>
<feature type="transmembrane region" description="Helical" evidence="1">
    <location>
        <begin position="124"/>
        <end position="144"/>
    </location>
</feature>
<feature type="transmembrane region" description="Helical" evidence="1">
    <location>
        <begin position="38"/>
        <end position="60"/>
    </location>
</feature>
<dbReference type="Proteomes" id="UP000198582">
    <property type="component" value="Unassembled WGS sequence"/>
</dbReference>
<feature type="domain" description="Heparan-alpha-glucosaminide N-acetyltransferase catalytic" evidence="2">
    <location>
        <begin position="4"/>
        <end position="201"/>
    </location>
</feature>
<dbReference type="InterPro" id="IPR012429">
    <property type="entry name" value="HGSNAT_cat"/>
</dbReference>
<dbReference type="Pfam" id="PF07786">
    <property type="entry name" value="HGSNAT_cat"/>
    <property type="match status" value="1"/>
</dbReference>
<keyword evidence="1" id="KW-0812">Transmembrane</keyword>
<keyword evidence="4" id="KW-1185">Reference proteome</keyword>
<name>A0A1H8XE93_9PSEU</name>
<feature type="transmembrane region" description="Helical" evidence="1">
    <location>
        <begin position="72"/>
        <end position="92"/>
    </location>
</feature>
<proteinExistence type="predicted"/>
<sequence>MKARLAGVDATRGVALLGMMAVHSLYESDAQGHPTWSFAVFGGRAAATFAVLAGVGIAFMTGRRRVRAADGMPTVAALAARALAVLAIGLALGYTDASLGAVILPYYAVMFLLSIPVVFLPTWAVAVTGAAVAVGVPVLSHFALARLPEATLLNPTLGYLLHHPVDLLSELSITGEYPALPWMAYLCAGICLGRLTLSRVKVAVWLLAGGTALAVVSATVSWLLLNHYGGLTQILATIPQSTLTGPETQEMLNLGGDGTVPTVTWWWLAVDAPHTSTTPDLLGTIGAAVALLGLMLLAGHVTVKRPRRIIAAVQKPLAAAGGMTLTLYTAHIMFLNSDYDIYSAGTGYVLQVVAVLLIGLGWRATAGRGPLEALVATLSSRARRWAETGWRPPRLRRAPAGEGV</sequence>
<feature type="transmembrane region" description="Helical" evidence="1">
    <location>
        <begin position="315"/>
        <end position="335"/>
    </location>
</feature>
<dbReference type="RefSeq" id="WP_245787373.1">
    <property type="nucleotide sequence ID" value="NZ_FOEF01000007.1"/>
</dbReference>
<feature type="transmembrane region" description="Helical" evidence="1">
    <location>
        <begin position="281"/>
        <end position="303"/>
    </location>
</feature>
<accession>A0A1H8XE93</accession>
<protein>
    <recommendedName>
        <fullName evidence="2">Heparan-alpha-glucosaminide N-acetyltransferase catalytic domain-containing protein</fullName>
    </recommendedName>
</protein>
<keyword evidence="1" id="KW-1133">Transmembrane helix</keyword>
<dbReference type="AlphaFoldDB" id="A0A1H8XE93"/>
<reference evidence="3 4" key="1">
    <citation type="submission" date="2016-10" db="EMBL/GenBank/DDBJ databases">
        <authorList>
            <person name="de Groot N.N."/>
        </authorList>
    </citation>
    <scope>NUCLEOTIDE SEQUENCE [LARGE SCALE GENOMIC DNA]</scope>
    <source>
        <strain evidence="3 4">DSM 44993</strain>
    </source>
</reference>
<organism evidence="3 4">
    <name type="scientific">Amycolatopsis saalfeldensis</name>
    <dbReference type="NCBI Taxonomy" id="394193"/>
    <lineage>
        <taxon>Bacteria</taxon>
        <taxon>Bacillati</taxon>
        <taxon>Actinomycetota</taxon>
        <taxon>Actinomycetes</taxon>
        <taxon>Pseudonocardiales</taxon>
        <taxon>Pseudonocardiaceae</taxon>
        <taxon>Amycolatopsis</taxon>
    </lineage>
</organism>